<dbReference type="GeneID" id="106815639"/>
<dbReference type="InterPro" id="IPR001525">
    <property type="entry name" value="C5_MeTfrase"/>
</dbReference>
<evidence type="ECO:0000256" key="3">
    <source>
        <dbReference type="ARBA" id="ARBA00022691"/>
    </source>
</evidence>
<accession>A0ABM1ETU4</accession>
<keyword evidence="2 7" id="KW-0808">Transferase</keyword>
<dbReference type="InterPro" id="IPR050750">
    <property type="entry name" value="C5-MTase"/>
</dbReference>
<evidence type="ECO:0000256" key="5">
    <source>
        <dbReference type="ARBA" id="ARBA00039681"/>
    </source>
</evidence>
<keyword evidence="1 7" id="KW-0489">Methyltransferase</keyword>
<keyword evidence="3 7" id="KW-0949">S-adenosyl-L-methionine</keyword>
<organism evidence="9 10">
    <name type="scientific">Priapulus caudatus</name>
    <name type="common">Priapulid worm</name>
    <dbReference type="NCBI Taxonomy" id="37621"/>
    <lineage>
        <taxon>Eukaryota</taxon>
        <taxon>Metazoa</taxon>
        <taxon>Ecdysozoa</taxon>
        <taxon>Scalidophora</taxon>
        <taxon>Priapulida</taxon>
        <taxon>Priapulimorpha</taxon>
        <taxon>Priapulimorphida</taxon>
        <taxon>Priapulidae</taxon>
        <taxon>Priapulus</taxon>
    </lineage>
</organism>
<dbReference type="NCBIfam" id="TIGR00675">
    <property type="entry name" value="dcm"/>
    <property type="match status" value="1"/>
</dbReference>
<evidence type="ECO:0000313" key="9">
    <source>
        <dbReference type="Proteomes" id="UP000695022"/>
    </source>
</evidence>
<reference evidence="10" key="1">
    <citation type="submission" date="2025-08" db="UniProtKB">
        <authorList>
            <consortium name="RefSeq"/>
        </authorList>
    </citation>
    <scope>IDENTIFICATION</scope>
</reference>
<dbReference type="PANTHER" id="PTHR46098">
    <property type="entry name" value="TRNA (CYTOSINE(38)-C(5))-METHYLTRANSFERASE"/>
    <property type="match status" value="1"/>
</dbReference>
<dbReference type="InterPro" id="IPR031303">
    <property type="entry name" value="C5_meth_CS"/>
</dbReference>
<evidence type="ECO:0000256" key="1">
    <source>
        <dbReference type="ARBA" id="ARBA00022603"/>
    </source>
</evidence>
<evidence type="ECO:0000256" key="2">
    <source>
        <dbReference type="ARBA" id="ARBA00022679"/>
    </source>
</evidence>
<proteinExistence type="inferred from homology"/>
<dbReference type="PANTHER" id="PTHR46098:SF1">
    <property type="entry name" value="TRNA (CYTOSINE(38)-C(5))-METHYLTRANSFERASE"/>
    <property type="match status" value="1"/>
</dbReference>
<feature type="active site" evidence="7">
    <location>
        <position position="104"/>
    </location>
</feature>
<dbReference type="Proteomes" id="UP000695022">
    <property type="component" value="Unplaced"/>
</dbReference>
<dbReference type="Pfam" id="PF00145">
    <property type="entry name" value="DNA_methylase"/>
    <property type="match status" value="1"/>
</dbReference>
<keyword evidence="9" id="KW-1185">Reference proteome</keyword>
<dbReference type="PROSITE" id="PS51679">
    <property type="entry name" value="SAM_MT_C5"/>
    <property type="match status" value="1"/>
</dbReference>
<evidence type="ECO:0000256" key="8">
    <source>
        <dbReference type="RuleBase" id="RU000416"/>
    </source>
</evidence>
<name>A0ABM1ETU4_PRICU</name>
<dbReference type="Gene3D" id="3.40.50.150">
    <property type="entry name" value="Vaccinia Virus protein VP39"/>
    <property type="match status" value="1"/>
</dbReference>
<evidence type="ECO:0000313" key="10">
    <source>
        <dbReference type="RefSeq" id="XP_014675615.1"/>
    </source>
</evidence>
<dbReference type="Gene3D" id="3.90.120.10">
    <property type="entry name" value="DNA Methylase, subunit A, domain 2"/>
    <property type="match status" value="1"/>
</dbReference>
<dbReference type="PRINTS" id="PR00105">
    <property type="entry name" value="C5METTRFRASE"/>
</dbReference>
<protein>
    <recommendedName>
        <fullName evidence="5">tRNA (cytosine(38)-C(5))-methyltransferase</fullName>
        <ecNumber evidence="4">2.1.1.204</ecNumber>
    </recommendedName>
    <alternativeName>
        <fullName evidence="6">DNA (cytosine-5)-methyltransferase-like protein 2</fullName>
    </alternativeName>
</protein>
<comment type="similarity">
    <text evidence="7 8">Belongs to the class I-like SAM-binding methyltransferase superfamily. C5-methyltransferase family.</text>
</comment>
<dbReference type="SUPFAM" id="SSF53335">
    <property type="entry name" value="S-adenosyl-L-methionine-dependent methyltransferases"/>
    <property type="match status" value="1"/>
</dbReference>
<dbReference type="InterPro" id="IPR029063">
    <property type="entry name" value="SAM-dependent_MTases_sf"/>
</dbReference>
<evidence type="ECO:0000256" key="6">
    <source>
        <dbReference type="ARBA" id="ARBA00042810"/>
    </source>
</evidence>
<dbReference type="RefSeq" id="XP_014675615.1">
    <property type="nucleotide sequence ID" value="XM_014820129.1"/>
</dbReference>
<sequence length="511" mass="56615">MVETRVEHFTPGVATDHAMETVAGEHNQLRVLELYSGIGGMHCALKDSGLNYKIVAAVDINEKANIIYKHNFRETNLLQRNIESISVQQLDKMKIDLLTMSPPCQPFTRLGCQKDVSDPRAKSFLYLLNTLPKLENQPKYILLENVKGFETSNARAAFREMLDRCGYIYKEMLLSPVQLGIPNSRLRFYLIAKKSPLSFHPPKEAELVSCTLCHIMNSYSVCKQTGGSRFCADVWNFSESDQPCRTVKANNSKKRTSVNSNATEKCLPALGHKVTVNENACIVPPHKIGGSLQEASTITCHMDVSAEHTGEASASLERAAQCLEVKNVQSTSHTGGISSDASAVLQCWSSVCGGQLDDRKLLHNCQDSAMRTLGSYLSPHDMESRHQLPQQLVTRFLKVMDVVSPQSTRSCCFTKAYGRYIEGTGSVLLSDFTDSIHIVEGKAMHGTCAAPSTLRLSYFSPKDIANIMCFPTDYTFPKDCTSRDCYKVLGNSINIYVVSVLLRLLTLGDDL</sequence>
<evidence type="ECO:0000256" key="7">
    <source>
        <dbReference type="PROSITE-ProRule" id="PRU01016"/>
    </source>
</evidence>
<evidence type="ECO:0000256" key="4">
    <source>
        <dbReference type="ARBA" id="ARBA00039081"/>
    </source>
</evidence>
<dbReference type="EC" id="2.1.1.204" evidence="4"/>
<dbReference type="PROSITE" id="PS00095">
    <property type="entry name" value="C5_MTASE_2"/>
    <property type="match status" value="1"/>
</dbReference>
<gene>
    <name evidence="10" type="primary">LOC106815639</name>
</gene>